<evidence type="ECO:0000256" key="2">
    <source>
        <dbReference type="SAM" id="SignalP"/>
    </source>
</evidence>
<keyword evidence="4" id="KW-1185">Reference proteome</keyword>
<keyword evidence="2" id="KW-0732">Signal</keyword>
<evidence type="ECO:0000313" key="4">
    <source>
        <dbReference type="Proteomes" id="UP000054498"/>
    </source>
</evidence>
<dbReference type="PROSITE" id="PS51257">
    <property type="entry name" value="PROKAR_LIPOPROTEIN"/>
    <property type="match status" value="1"/>
</dbReference>
<dbReference type="OrthoDB" id="10607173at2759"/>
<dbReference type="AlphaFoldDB" id="A0A0D2MR43"/>
<dbReference type="RefSeq" id="XP_013901926.1">
    <property type="nucleotide sequence ID" value="XM_014046472.1"/>
</dbReference>
<dbReference type="EMBL" id="KK100953">
    <property type="protein sequence ID" value="KIZ02907.1"/>
    <property type="molecule type" value="Genomic_DNA"/>
</dbReference>
<dbReference type="KEGG" id="mng:MNEG_5055"/>
<dbReference type="Proteomes" id="UP000054498">
    <property type="component" value="Unassembled WGS sequence"/>
</dbReference>
<proteinExistence type="predicted"/>
<evidence type="ECO:0000256" key="1">
    <source>
        <dbReference type="SAM" id="MobiDB-lite"/>
    </source>
</evidence>
<dbReference type="GeneID" id="25737932"/>
<protein>
    <submittedName>
        <fullName evidence="3">Uncharacterized protein</fullName>
    </submittedName>
</protein>
<feature type="region of interest" description="Disordered" evidence="1">
    <location>
        <begin position="140"/>
        <end position="195"/>
    </location>
</feature>
<name>A0A0D2MR43_9CHLO</name>
<feature type="chain" id="PRO_5002247450" evidence="2">
    <location>
        <begin position="19"/>
        <end position="195"/>
    </location>
</feature>
<accession>A0A0D2MR43</accession>
<feature type="compositionally biased region" description="Low complexity" evidence="1">
    <location>
        <begin position="140"/>
        <end position="163"/>
    </location>
</feature>
<gene>
    <name evidence="3" type="ORF">MNEG_5055</name>
</gene>
<feature type="compositionally biased region" description="Basic and acidic residues" evidence="1">
    <location>
        <begin position="164"/>
        <end position="175"/>
    </location>
</feature>
<reference evidence="3 4" key="1">
    <citation type="journal article" date="2013" name="BMC Genomics">
        <title>Reconstruction of the lipid metabolism for the microalga Monoraphidium neglectum from its genome sequence reveals characteristics suitable for biofuel production.</title>
        <authorList>
            <person name="Bogen C."/>
            <person name="Al-Dilaimi A."/>
            <person name="Albersmeier A."/>
            <person name="Wichmann J."/>
            <person name="Grundmann M."/>
            <person name="Rupp O."/>
            <person name="Lauersen K.J."/>
            <person name="Blifernez-Klassen O."/>
            <person name="Kalinowski J."/>
            <person name="Goesmann A."/>
            <person name="Mussgnug J.H."/>
            <person name="Kruse O."/>
        </authorList>
    </citation>
    <scope>NUCLEOTIDE SEQUENCE [LARGE SCALE GENOMIC DNA]</scope>
    <source>
        <strain evidence="3 4">SAG 48.87</strain>
    </source>
</reference>
<organism evidence="3 4">
    <name type="scientific">Monoraphidium neglectum</name>
    <dbReference type="NCBI Taxonomy" id="145388"/>
    <lineage>
        <taxon>Eukaryota</taxon>
        <taxon>Viridiplantae</taxon>
        <taxon>Chlorophyta</taxon>
        <taxon>core chlorophytes</taxon>
        <taxon>Chlorophyceae</taxon>
        <taxon>CS clade</taxon>
        <taxon>Sphaeropleales</taxon>
        <taxon>Selenastraceae</taxon>
        <taxon>Monoraphidium</taxon>
    </lineage>
</organism>
<feature type="signal peptide" evidence="2">
    <location>
        <begin position="1"/>
        <end position="18"/>
    </location>
</feature>
<evidence type="ECO:0000313" key="3">
    <source>
        <dbReference type="EMBL" id="KIZ02907.1"/>
    </source>
</evidence>
<sequence length="195" mass="19454">MAMKAIALSVLLFAGCAAARSLKADDVDLNAQTGPISITGDDGFSLQISAAPKAELEGNIGPITYKRPLSSPLVVTYKSGLTIEPATTTSSGKIEYAGTTIFVNGKPKVVPVPGISIRGAVPAPTGAAILAPLGPKAAAPKAAAPKAAAPKAAPKAAAPAAEAKAAEEAEVKEESSDGPVEVPEFQAANTDITLD</sequence>